<dbReference type="Proteomes" id="UP001379533">
    <property type="component" value="Chromosome"/>
</dbReference>
<dbReference type="Gene3D" id="1.10.1200.10">
    <property type="entry name" value="ACP-like"/>
    <property type="match status" value="1"/>
</dbReference>
<accession>A0ABZ2K2I5</accession>
<reference evidence="2 3" key="1">
    <citation type="submission" date="2021-12" db="EMBL/GenBank/DDBJ databases">
        <title>Discovery of the Pendulisporaceae a myxobacterial family with distinct sporulation behavior and unique specialized metabolism.</title>
        <authorList>
            <person name="Garcia R."/>
            <person name="Popoff A."/>
            <person name="Bader C.D."/>
            <person name="Loehr J."/>
            <person name="Walesch S."/>
            <person name="Walt C."/>
            <person name="Boldt J."/>
            <person name="Bunk B."/>
            <person name="Haeckl F.J.F.P.J."/>
            <person name="Gunesch A.P."/>
            <person name="Birkelbach J."/>
            <person name="Nuebel U."/>
            <person name="Pietschmann T."/>
            <person name="Bach T."/>
            <person name="Mueller R."/>
        </authorList>
    </citation>
    <scope>NUCLEOTIDE SEQUENCE [LARGE SCALE GENOMIC DNA]</scope>
    <source>
        <strain evidence="2 3">MSr12523</strain>
    </source>
</reference>
<evidence type="ECO:0000313" key="2">
    <source>
        <dbReference type="EMBL" id="WXA92921.1"/>
    </source>
</evidence>
<dbReference type="EMBL" id="CP089982">
    <property type="protein sequence ID" value="WXA92921.1"/>
    <property type="molecule type" value="Genomic_DNA"/>
</dbReference>
<feature type="domain" description="Carrier" evidence="1">
    <location>
        <begin position="4"/>
        <end position="80"/>
    </location>
</feature>
<dbReference type="InterPro" id="IPR036736">
    <property type="entry name" value="ACP-like_sf"/>
</dbReference>
<gene>
    <name evidence="2" type="ORF">LZC95_41540</name>
</gene>
<keyword evidence="3" id="KW-1185">Reference proteome</keyword>
<dbReference type="RefSeq" id="WP_394843520.1">
    <property type="nucleotide sequence ID" value="NZ_CP089982.1"/>
</dbReference>
<dbReference type="Pfam" id="PF00550">
    <property type="entry name" value="PP-binding"/>
    <property type="match status" value="1"/>
</dbReference>
<dbReference type="PROSITE" id="PS50075">
    <property type="entry name" value="CARRIER"/>
    <property type="match status" value="1"/>
</dbReference>
<dbReference type="SUPFAM" id="SSF47336">
    <property type="entry name" value="ACP-like"/>
    <property type="match status" value="1"/>
</dbReference>
<sequence length="87" mass="9457">MSSTTPANALEILSREIAKILSVDSVDTNVGIGELGIDSMNVVELIVFCEQLYGSIDPETLNITQYTTLENLDQQLRAQQAAEQDVA</sequence>
<evidence type="ECO:0000259" key="1">
    <source>
        <dbReference type="PROSITE" id="PS50075"/>
    </source>
</evidence>
<dbReference type="InterPro" id="IPR009081">
    <property type="entry name" value="PP-bd_ACP"/>
</dbReference>
<evidence type="ECO:0000313" key="3">
    <source>
        <dbReference type="Proteomes" id="UP001379533"/>
    </source>
</evidence>
<organism evidence="2 3">
    <name type="scientific">Pendulispora brunnea</name>
    <dbReference type="NCBI Taxonomy" id="2905690"/>
    <lineage>
        <taxon>Bacteria</taxon>
        <taxon>Pseudomonadati</taxon>
        <taxon>Myxococcota</taxon>
        <taxon>Myxococcia</taxon>
        <taxon>Myxococcales</taxon>
        <taxon>Sorangiineae</taxon>
        <taxon>Pendulisporaceae</taxon>
        <taxon>Pendulispora</taxon>
    </lineage>
</organism>
<protein>
    <submittedName>
        <fullName evidence="2">Acyl carrier protein</fullName>
    </submittedName>
</protein>
<proteinExistence type="predicted"/>
<name>A0ABZ2K2I5_9BACT</name>